<proteinExistence type="predicted"/>
<keyword evidence="3" id="KW-1185">Reference proteome</keyword>
<evidence type="ECO:0000256" key="1">
    <source>
        <dbReference type="SAM" id="MobiDB-lite"/>
    </source>
</evidence>
<dbReference type="Proteomes" id="UP000724874">
    <property type="component" value="Unassembled WGS sequence"/>
</dbReference>
<name>A0A9P5NR43_GYMJU</name>
<evidence type="ECO:0000313" key="3">
    <source>
        <dbReference type="Proteomes" id="UP000724874"/>
    </source>
</evidence>
<organism evidence="2 3">
    <name type="scientific">Gymnopilus junonius</name>
    <name type="common">Spectacular rustgill mushroom</name>
    <name type="synonym">Gymnopilus spectabilis subsp. junonius</name>
    <dbReference type="NCBI Taxonomy" id="109634"/>
    <lineage>
        <taxon>Eukaryota</taxon>
        <taxon>Fungi</taxon>
        <taxon>Dikarya</taxon>
        <taxon>Basidiomycota</taxon>
        <taxon>Agaricomycotina</taxon>
        <taxon>Agaricomycetes</taxon>
        <taxon>Agaricomycetidae</taxon>
        <taxon>Agaricales</taxon>
        <taxon>Agaricineae</taxon>
        <taxon>Hymenogastraceae</taxon>
        <taxon>Gymnopilus</taxon>
    </lineage>
</organism>
<feature type="region of interest" description="Disordered" evidence="1">
    <location>
        <begin position="58"/>
        <end position="143"/>
    </location>
</feature>
<dbReference type="EMBL" id="JADNYJ010000043">
    <property type="protein sequence ID" value="KAF8901165.1"/>
    <property type="molecule type" value="Genomic_DNA"/>
</dbReference>
<protein>
    <submittedName>
        <fullName evidence="2">Uncharacterized protein</fullName>
    </submittedName>
</protein>
<sequence length="143" mass="15754">MHGKFKAPTPSPGPDDKGAQESQALHPRGNGVDESEILRDLSSNIQILGKEGKRLFKKKKANENLSETEDQPPTTPKGFMLNGRLSLAQLNPTPGPLQGSMTRDPGLRPGSHPGKQSQRRENKSKIAAVKEENMISRRKLWQP</sequence>
<reference evidence="2" key="1">
    <citation type="submission" date="2020-11" db="EMBL/GenBank/DDBJ databases">
        <authorList>
            <consortium name="DOE Joint Genome Institute"/>
            <person name="Ahrendt S."/>
            <person name="Riley R."/>
            <person name="Andreopoulos W."/>
            <person name="LaButti K."/>
            <person name="Pangilinan J."/>
            <person name="Ruiz-duenas F.J."/>
            <person name="Barrasa J.M."/>
            <person name="Sanchez-Garcia M."/>
            <person name="Camarero S."/>
            <person name="Miyauchi S."/>
            <person name="Serrano A."/>
            <person name="Linde D."/>
            <person name="Babiker R."/>
            <person name="Drula E."/>
            <person name="Ayuso-Fernandez I."/>
            <person name="Pacheco R."/>
            <person name="Padilla G."/>
            <person name="Ferreira P."/>
            <person name="Barriuso J."/>
            <person name="Kellner H."/>
            <person name="Castanera R."/>
            <person name="Alfaro M."/>
            <person name="Ramirez L."/>
            <person name="Pisabarro A.G."/>
            <person name="Kuo A."/>
            <person name="Tritt A."/>
            <person name="Lipzen A."/>
            <person name="He G."/>
            <person name="Yan M."/>
            <person name="Ng V."/>
            <person name="Cullen D."/>
            <person name="Martin F."/>
            <person name="Rosso M.-N."/>
            <person name="Henrissat B."/>
            <person name="Hibbett D."/>
            <person name="Martinez A.T."/>
            <person name="Grigoriev I.V."/>
        </authorList>
    </citation>
    <scope>NUCLEOTIDE SEQUENCE</scope>
    <source>
        <strain evidence="2">AH 44721</strain>
    </source>
</reference>
<accession>A0A9P5NR43</accession>
<dbReference type="AlphaFoldDB" id="A0A9P5NR43"/>
<gene>
    <name evidence="2" type="ORF">CPB84DRAFT_1747170</name>
</gene>
<feature type="region of interest" description="Disordered" evidence="1">
    <location>
        <begin position="1"/>
        <end position="37"/>
    </location>
</feature>
<feature type="compositionally biased region" description="Basic and acidic residues" evidence="1">
    <location>
        <begin position="118"/>
        <end position="135"/>
    </location>
</feature>
<evidence type="ECO:0000313" key="2">
    <source>
        <dbReference type="EMBL" id="KAF8901165.1"/>
    </source>
</evidence>
<comment type="caution">
    <text evidence="2">The sequence shown here is derived from an EMBL/GenBank/DDBJ whole genome shotgun (WGS) entry which is preliminary data.</text>
</comment>